<reference evidence="1" key="1">
    <citation type="submission" date="2020-05" db="EMBL/GenBank/DDBJ databases">
        <authorList>
            <person name="Chiriac C."/>
            <person name="Salcher M."/>
            <person name="Ghai R."/>
            <person name="Kavagutti S V."/>
        </authorList>
    </citation>
    <scope>NUCLEOTIDE SEQUENCE</scope>
</reference>
<evidence type="ECO:0000313" key="1">
    <source>
        <dbReference type="EMBL" id="CAB4170120.1"/>
    </source>
</evidence>
<name>A0A6J5PDZ3_9CAUD</name>
<gene>
    <name evidence="1" type="ORF">UFOVP901_39</name>
</gene>
<proteinExistence type="predicted"/>
<dbReference type="EMBL" id="LR796852">
    <property type="protein sequence ID" value="CAB4170120.1"/>
    <property type="molecule type" value="Genomic_DNA"/>
</dbReference>
<protein>
    <submittedName>
        <fullName evidence="1">Uncharacterized protein</fullName>
    </submittedName>
</protein>
<organism evidence="1">
    <name type="scientific">uncultured Caudovirales phage</name>
    <dbReference type="NCBI Taxonomy" id="2100421"/>
    <lineage>
        <taxon>Viruses</taxon>
        <taxon>Duplodnaviria</taxon>
        <taxon>Heunggongvirae</taxon>
        <taxon>Uroviricota</taxon>
        <taxon>Caudoviricetes</taxon>
        <taxon>Peduoviridae</taxon>
        <taxon>Maltschvirus</taxon>
        <taxon>Maltschvirus maltsch</taxon>
    </lineage>
</organism>
<accession>A0A6J5PDZ3</accession>
<sequence length="145" mass="16562">MKICFNLQSQNENKSPLLDGNYPFIVYEVADDFECPQDFLEMTSDDFTAYKNSFDITAYLASIEPPIEPVTARQIRLALFQYNILESTIDASIATMDEPQRSTTMIGWKYAASFDRVNQFVDLIGSDMGMTSQQIDQLWELAKTL</sequence>